<keyword evidence="1 2" id="KW-0378">Hydrolase</keyword>
<evidence type="ECO:0000313" key="4">
    <source>
        <dbReference type="Proteomes" id="UP000718571"/>
    </source>
</evidence>
<organism evidence="3 4">
    <name type="scientific">Candidatus Acidifodinimicrobium mancum</name>
    <dbReference type="NCBI Taxonomy" id="2898728"/>
    <lineage>
        <taxon>Archaea</taxon>
        <taxon>Candidatus Parvarchaeota</taxon>
        <taxon>Candidatus Acidifodinimicrobiaceae</taxon>
        <taxon>Candidatus Acidifodinimicrobium</taxon>
    </lineage>
</organism>
<evidence type="ECO:0000256" key="1">
    <source>
        <dbReference type="ARBA" id="ARBA00022801"/>
    </source>
</evidence>
<feature type="active site" description="Proton donor" evidence="2">
    <location>
        <position position="40"/>
    </location>
</feature>
<feature type="short sequence motif" description="HXTX 2" evidence="2">
    <location>
        <begin position="118"/>
        <end position="121"/>
    </location>
</feature>
<dbReference type="Proteomes" id="UP000718571">
    <property type="component" value="Unassembled WGS sequence"/>
</dbReference>
<dbReference type="EMBL" id="JADFAR010000007">
    <property type="protein sequence ID" value="MBE5728353.1"/>
    <property type="molecule type" value="Genomic_DNA"/>
</dbReference>
<accession>A0A8T3USR3</accession>
<dbReference type="InterPro" id="IPR009097">
    <property type="entry name" value="Cyclic_Pdiesterase"/>
</dbReference>
<name>A0A8T3USR3_9ARCH</name>
<dbReference type="Pfam" id="PF13563">
    <property type="entry name" value="2_5_RNA_ligase2"/>
    <property type="match status" value="1"/>
</dbReference>
<evidence type="ECO:0000256" key="2">
    <source>
        <dbReference type="HAMAP-Rule" id="MF_01940"/>
    </source>
</evidence>
<dbReference type="GO" id="GO:0008664">
    <property type="term" value="F:RNA 2',3'-cyclic 3'-phosphodiesterase activity"/>
    <property type="evidence" value="ECO:0007669"/>
    <property type="project" value="UniProtKB-EC"/>
</dbReference>
<comment type="catalytic activity">
    <reaction evidence="2">
        <text>a 3'-end 2',3'-cyclophospho-ribonucleotide-RNA + H2O = a 3'-end 2'-phospho-ribonucleotide-RNA + H(+)</text>
        <dbReference type="Rhea" id="RHEA:11828"/>
        <dbReference type="Rhea" id="RHEA-COMP:10464"/>
        <dbReference type="Rhea" id="RHEA-COMP:17353"/>
        <dbReference type="ChEBI" id="CHEBI:15377"/>
        <dbReference type="ChEBI" id="CHEBI:15378"/>
        <dbReference type="ChEBI" id="CHEBI:83064"/>
        <dbReference type="ChEBI" id="CHEBI:173113"/>
        <dbReference type="EC" id="3.1.4.58"/>
    </reaction>
</comment>
<dbReference type="Gene3D" id="3.90.1140.10">
    <property type="entry name" value="Cyclic phosphodiesterase"/>
    <property type="match status" value="1"/>
</dbReference>
<proteinExistence type="inferred from homology"/>
<dbReference type="NCBIfam" id="TIGR02258">
    <property type="entry name" value="2_5_ligase"/>
    <property type="match status" value="1"/>
</dbReference>
<dbReference type="PANTHER" id="PTHR35561:SF1">
    <property type="entry name" value="RNA 2',3'-CYCLIC PHOSPHODIESTERASE"/>
    <property type="match status" value="1"/>
</dbReference>
<feature type="short sequence motif" description="HXTX 1" evidence="2">
    <location>
        <begin position="40"/>
        <end position="43"/>
    </location>
</feature>
<evidence type="ECO:0000313" key="3">
    <source>
        <dbReference type="EMBL" id="MBE5728353.1"/>
    </source>
</evidence>
<sequence>MKRLFIALEIPEKEKEVLNKISNEIAKSLHGTFVDKDKIHVTVRFLGDTSIGEERIRDAIETINEGFRREIKIQGLDAFYRDGSPSVLFFRVATDLSDVNLTLSKLLGIKAEKDFHPHVTVCRLKEENNVESIKEKYSDFSLSFTSKGLALFDSDFKSYRRIIGP</sequence>
<reference evidence="3 4" key="1">
    <citation type="submission" date="2020-09" db="EMBL/GenBank/DDBJ databases">
        <title>Genomic characterization of a novel Parvarchaeota family in acid mine drainage sediments.</title>
        <authorList>
            <person name="Luo Z.-H."/>
        </authorList>
    </citation>
    <scope>NUCLEOTIDE SEQUENCE [LARGE SCALE GENOMIC DNA]</scope>
    <source>
        <strain evidence="3">MAS1_bins.189</strain>
    </source>
</reference>
<feature type="active site" description="Proton acceptor" evidence="2">
    <location>
        <position position="118"/>
    </location>
</feature>
<dbReference type="SUPFAM" id="SSF55144">
    <property type="entry name" value="LigT-like"/>
    <property type="match status" value="1"/>
</dbReference>
<comment type="function">
    <text evidence="2">Hydrolyzes RNA 2',3'-cyclic phosphodiester to an RNA 2'-phosphomonoester.</text>
</comment>
<comment type="similarity">
    <text evidence="2">Belongs to the 2H phosphoesterase superfamily. ThpR family.</text>
</comment>
<dbReference type="PANTHER" id="PTHR35561">
    <property type="entry name" value="RNA 2',3'-CYCLIC PHOSPHODIESTERASE"/>
    <property type="match status" value="1"/>
</dbReference>
<dbReference type="InterPro" id="IPR004175">
    <property type="entry name" value="RNA_CPDase"/>
</dbReference>
<gene>
    <name evidence="3" type="primary">thpR</name>
    <name evidence="3" type="ORF">IHE51_00650</name>
</gene>
<dbReference type="GO" id="GO:0004113">
    <property type="term" value="F:2',3'-cyclic-nucleotide 3'-phosphodiesterase activity"/>
    <property type="evidence" value="ECO:0007669"/>
    <property type="project" value="InterPro"/>
</dbReference>
<comment type="caution">
    <text evidence="3">The sequence shown here is derived from an EMBL/GenBank/DDBJ whole genome shotgun (WGS) entry which is preliminary data.</text>
</comment>
<dbReference type="EC" id="3.1.4.58" evidence="2"/>
<protein>
    <recommendedName>
        <fullName evidence="2">RNA 2',3'-cyclic phosphodiesterase</fullName>
        <shortName evidence="2">RNA 2',3'-CPDase</shortName>
        <ecNumber evidence="2">3.1.4.58</ecNumber>
    </recommendedName>
</protein>
<dbReference type="AlphaFoldDB" id="A0A8T3USR3"/>
<dbReference type="HAMAP" id="MF_01940">
    <property type="entry name" value="RNA_CPDase"/>
    <property type="match status" value="1"/>
</dbReference>